<sequence length="389" mass="42811">MSMKGLFSGAVRAVAGGRNTTFIPRVCFSNRVFKATSSWGRPGRLTSSSLPRPGHFSCSSLPRPGRLTSSSLPRPGHFICYSLPSRSLVQIHGQDTSAFLQGIITNDMNLLGEGRQRSLYAHMLNVKGRTLYDVIIYSLSESSADLNSIVLECDSSLLGAVVQHLTMYKIRRRVTVNTCADLSLWALLPQETRSASQQLKPEPTSAEKALVLVEDPRTDLMGWRLVARNSENPPDFIAACQQGDPDEYHSHRYKIGLPEGARDLPPGEALPLESNLVFMNGISFSKGCYLGQELTARTHHTGVVRKRLVPVRLSSPVENLQAGAELRSPGDKPVGKYRAGLGRVGLGLVRTAHTDETLRLASSQDRTVTLEVSVPDWWPEDTKSEYCKR</sequence>
<reference evidence="9" key="1">
    <citation type="submission" date="2023-03" db="EMBL/GenBank/DDBJ databases">
        <title>Electrophorus voltai genome.</title>
        <authorList>
            <person name="Bian C."/>
        </authorList>
    </citation>
    <scope>NUCLEOTIDE SEQUENCE</scope>
    <source>
        <strain evidence="9">CB-2022</strain>
        <tissue evidence="9">Muscle</tissue>
    </source>
</reference>
<comment type="similarity">
    <text evidence="6">Belongs to the GcvT family. CAF17/IBA57 subfamily.</text>
</comment>
<dbReference type="SUPFAM" id="SSF103025">
    <property type="entry name" value="Folate-binding domain"/>
    <property type="match status" value="1"/>
</dbReference>
<name>A0AAD8ZDJ5_9TELE</name>
<gene>
    <name evidence="9" type="ORF">P4O66_008762</name>
</gene>
<dbReference type="Pfam" id="PF25455">
    <property type="entry name" value="Beta-barrel_CAF17_C"/>
    <property type="match status" value="1"/>
</dbReference>
<dbReference type="InterPro" id="IPR057460">
    <property type="entry name" value="CAF17_C"/>
</dbReference>
<dbReference type="InterPro" id="IPR017703">
    <property type="entry name" value="YgfZ/GCV_T_CS"/>
</dbReference>
<evidence type="ECO:0000313" key="9">
    <source>
        <dbReference type="EMBL" id="KAK1797397.1"/>
    </source>
</evidence>
<evidence type="ECO:0000256" key="6">
    <source>
        <dbReference type="ARBA" id="ARBA00093447"/>
    </source>
</evidence>
<evidence type="ECO:0000256" key="4">
    <source>
        <dbReference type="ARBA" id="ARBA00023133"/>
    </source>
</evidence>
<organism evidence="9 10">
    <name type="scientific">Electrophorus voltai</name>
    <dbReference type="NCBI Taxonomy" id="2609070"/>
    <lineage>
        <taxon>Eukaryota</taxon>
        <taxon>Metazoa</taxon>
        <taxon>Chordata</taxon>
        <taxon>Craniata</taxon>
        <taxon>Vertebrata</taxon>
        <taxon>Euteleostomi</taxon>
        <taxon>Actinopterygii</taxon>
        <taxon>Neopterygii</taxon>
        <taxon>Teleostei</taxon>
        <taxon>Ostariophysi</taxon>
        <taxon>Gymnotiformes</taxon>
        <taxon>Gymnotoidei</taxon>
        <taxon>Gymnotidae</taxon>
        <taxon>Electrophorus</taxon>
    </lineage>
</organism>
<dbReference type="AlphaFoldDB" id="A0AAD8ZDJ5"/>
<dbReference type="PANTHER" id="PTHR22602">
    <property type="entry name" value="TRANSFERASE CAF17, MITOCHONDRIAL-RELATED"/>
    <property type="match status" value="1"/>
</dbReference>
<dbReference type="NCBIfam" id="TIGR03317">
    <property type="entry name" value="ygfZ_signature"/>
    <property type="match status" value="1"/>
</dbReference>
<dbReference type="GO" id="GO:0006783">
    <property type="term" value="P:heme biosynthetic process"/>
    <property type="evidence" value="ECO:0007669"/>
    <property type="project" value="UniProtKB-KW"/>
</dbReference>
<evidence type="ECO:0000256" key="7">
    <source>
        <dbReference type="ARBA" id="ARBA00093625"/>
    </source>
</evidence>
<dbReference type="GO" id="GO:0005759">
    <property type="term" value="C:mitochondrial matrix"/>
    <property type="evidence" value="ECO:0007669"/>
    <property type="project" value="TreeGrafter"/>
</dbReference>
<proteinExistence type="inferred from homology"/>
<evidence type="ECO:0000256" key="2">
    <source>
        <dbReference type="ARBA" id="ARBA00022946"/>
    </source>
</evidence>
<dbReference type="Gene3D" id="3.30.1360.120">
    <property type="entry name" value="Probable tRNA modification gtpase trme, domain 1"/>
    <property type="match status" value="1"/>
</dbReference>
<dbReference type="GO" id="GO:0016226">
    <property type="term" value="P:iron-sulfur cluster assembly"/>
    <property type="evidence" value="ECO:0007669"/>
    <property type="project" value="TreeGrafter"/>
</dbReference>
<feature type="domain" description="CAF17 C-terminal" evidence="8">
    <location>
        <begin position="305"/>
        <end position="379"/>
    </location>
</feature>
<evidence type="ECO:0000259" key="8">
    <source>
        <dbReference type="Pfam" id="PF25455"/>
    </source>
</evidence>
<evidence type="ECO:0000313" key="10">
    <source>
        <dbReference type="Proteomes" id="UP001239994"/>
    </source>
</evidence>
<evidence type="ECO:0000256" key="3">
    <source>
        <dbReference type="ARBA" id="ARBA00023128"/>
    </source>
</evidence>
<keyword evidence="2" id="KW-0809">Transit peptide</keyword>
<accession>A0AAD8ZDJ5</accession>
<keyword evidence="3" id="KW-0496">Mitochondrion</keyword>
<dbReference type="InterPro" id="IPR045179">
    <property type="entry name" value="YgfZ/GcvT"/>
</dbReference>
<comment type="caution">
    <text evidence="9">The sequence shown here is derived from an EMBL/GenBank/DDBJ whole genome shotgun (WGS) entry which is preliminary data.</text>
</comment>
<dbReference type="Proteomes" id="UP001239994">
    <property type="component" value="Unassembled WGS sequence"/>
</dbReference>
<comment type="subcellular location">
    <subcellularLocation>
        <location evidence="1">Mitochondrion</location>
    </subcellularLocation>
</comment>
<keyword evidence="4" id="KW-0350">Heme biosynthesis</keyword>
<dbReference type="PANTHER" id="PTHR22602:SF0">
    <property type="entry name" value="TRANSFERASE CAF17, MITOCHONDRIAL-RELATED"/>
    <property type="match status" value="1"/>
</dbReference>
<keyword evidence="10" id="KW-1185">Reference proteome</keyword>
<dbReference type="FunFam" id="3.30.1360.120:FF:000015">
    <property type="entry name" value="IBA57, iron-sulfur cluster assembly"/>
    <property type="match status" value="1"/>
</dbReference>
<evidence type="ECO:0000256" key="1">
    <source>
        <dbReference type="ARBA" id="ARBA00004173"/>
    </source>
</evidence>
<dbReference type="InterPro" id="IPR027266">
    <property type="entry name" value="TrmE/GcvT-like"/>
</dbReference>
<protein>
    <recommendedName>
        <fullName evidence="7">Iron-sulfur cluster assembly factor IBA57, mitochondrial</fullName>
    </recommendedName>
    <alternativeName>
        <fullName evidence="5">Iron-sulfur cluster assembly factor homolog</fullName>
    </alternativeName>
</protein>
<evidence type="ECO:0000256" key="5">
    <source>
        <dbReference type="ARBA" id="ARBA00075513"/>
    </source>
</evidence>
<dbReference type="EMBL" id="JAROKS010000014">
    <property type="protein sequence ID" value="KAK1797397.1"/>
    <property type="molecule type" value="Genomic_DNA"/>
</dbReference>